<evidence type="ECO:0000256" key="1">
    <source>
        <dbReference type="SAM" id="MobiDB-lite"/>
    </source>
</evidence>
<dbReference type="EMBL" id="OZ034816">
    <property type="protein sequence ID" value="CAL1376901.1"/>
    <property type="molecule type" value="Genomic_DNA"/>
</dbReference>
<organism evidence="2 3">
    <name type="scientific">Linum trigynum</name>
    <dbReference type="NCBI Taxonomy" id="586398"/>
    <lineage>
        <taxon>Eukaryota</taxon>
        <taxon>Viridiplantae</taxon>
        <taxon>Streptophyta</taxon>
        <taxon>Embryophyta</taxon>
        <taxon>Tracheophyta</taxon>
        <taxon>Spermatophyta</taxon>
        <taxon>Magnoliopsida</taxon>
        <taxon>eudicotyledons</taxon>
        <taxon>Gunneridae</taxon>
        <taxon>Pentapetalae</taxon>
        <taxon>rosids</taxon>
        <taxon>fabids</taxon>
        <taxon>Malpighiales</taxon>
        <taxon>Linaceae</taxon>
        <taxon>Linum</taxon>
    </lineage>
</organism>
<dbReference type="Proteomes" id="UP001497516">
    <property type="component" value="Chromosome 3"/>
</dbReference>
<sequence>MKLQAASGLASNGEEKMPPIVGPSPEKTMERKAASELDRPPGRRWNGAPPGNGTRKTASLAGAIEQRPSREEGGGSLCPATLGRARKGPELWGRVVIRIVGPLGQGNRAECANEQEIGYGPRSANQMVEKDHGLGSNKRSTEFSLGLTPMDQQRGLETQLISCLLGKEVGPSHQ</sequence>
<accession>A0AAV2DT74</accession>
<proteinExistence type="predicted"/>
<protein>
    <submittedName>
        <fullName evidence="2">Uncharacterized protein</fullName>
    </submittedName>
</protein>
<evidence type="ECO:0000313" key="3">
    <source>
        <dbReference type="Proteomes" id="UP001497516"/>
    </source>
</evidence>
<gene>
    <name evidence="2" type="ORF">LTRI10_LOCUS18599</name>
</gene>
<feature type="region of interest" description="Disordered" evidence="1">
    <location>
        <begin position="1"/>
        <end position="84"/>
    </location>
</feature>
<feature type="compositionally biased region" description="Basic and acidic residues" evidence="1">
    <location>
        <begin position="27"/>
        <end position="41"/>
    </location>
</feature>
<reference evidence="2 3" key="1">
    <citation type="submission" date="2024-04" db="EMBL/GenBank/DDBJ databases">
        <authorList>
            <person name="Fracassetti M."/>
        </authorList>
    </citation>
    <scope>NUCLEOTIDE SEQUENCE [LARGE SCALE GENOMIC DNA]</scope>
</reference>
<evidence type="ECO:0000313" key="2">
    <source>
        <dbReference type="EMBL" id="CAL1376901.1"/>
    </source>
</evidence>
<name>A0AAV2DT74_9ROSI</name>
<keyword evidence="3" id="KW-1185">Reference proteome</keyword>
<dbReference type="AlphaFoldDB" id="A0AAV2DT74"/>